<comment type="caution">
    <text evidence="1">The sequence shown here is derived from an EMBL/GenBank/DDBJ whole genome shotgun (WGS) entry which is preliminary data.</text>
</comment>
<evidence type="ECO:0000313" key="2">
    <source>
        <dbReference type="Proteomes" id="UP001610444"/>
    </source>
</evidence>
<proteinExistence type="predicted"/>
<evidence type="ECO:0000313" key="1">
    <source>
        <dbReference type="EMBL" id="KAL2844428.1"/>
    </source>
</evidence>
<reference evidence="1 2" key="1">
    <citation type="submission" date="2024-07" db="EMBL/GenBank/DDBJ databases">
        <title>Section-level genome sequencing and comparative genomics of Aspergillus sections Usti and Cavernicolus.</title>
        <authorList>
            <consortium name="Lawrence Berkeley National Laboratory"/>
            <person name="Nybo J.L."/>
            <person name="Vesth T.C."/>
            <person name="Theobald S."/>
            <person name="Frisvad J.C."/>
            <person name="Larsen T.O."/>
            <person name="Kjaerboelling I."/>
            <person name="Rothschild-Mancinelli K."/>
            <person name="Lyhne E.K."/>
            <person name="Kogle M.E."/>
            <person name="Barry K."/>
            <person name="Clum A."/>
            <person name="Na H."/>
            <person name="Ledsgaard L."/>
            <person name="Lin J."/>
            <person name="Lipzen A."/>
            <person name="Kuo A."/>
            <person name="Riley R."/>
            <person name="Mondo S."/>
            <person name="LaButti K."/>
            <person name="Haridas S."/>
            <person name="Pangalinan J."/>
            <person name="Salamov A.A."/>
            <person name="Simmons B.A."/>
            <person name="Magnuson J.K."/>
            <person name="Chen J."/>
            <person name="Drula E."/>
            <person name="Henrissat B."/>
            <person name="Wiebenga A."/>
            <person name="Lubbers R.J."/>
            <person name="Gomes A.C."/>
            <person name="Macurrencykelacurrency M.R."/>
            <person name="Stajich J."/>
            <person name="Grigoriev I.V."/>
            <person name="Mortensen U.H."/>
            <person name="De vries R.P."/>
            <person name="Baker S.E."/>
            <person name="Andersen M.R."/>
        </authorList>
    </citation>
    <scope>NUCLEOTIDE SEQUENCE [LARGE SCALE GENOMIC DNA]</scope>
    <source>
        <strain evidence="1 2">CBS 756.74</strain>
    </source>
</reference>
<dbReference type="EMBL" id="JBFXLR010000041">
    <property type="protein sequence ID" value="KAL2844428.1"/>
    <property type="molecule type" value="Genomic_DNA"/>
</dbReference>
<sequence>MLTSRRLYALVKPLFYQDILVPQWNIEQGKHVTWTFYQCIAHDPALRDLIHSAVLNTVHFRGYDPSSPVFAGRWQLAVYESPDERGSTAGELAALMETLFFKCANLCRLTVVEFNAWNPLVDEDSDTEFLPWTSPITHLTLAKCGAKERALTSLLAWPRALQTLHYDADQTAWGLHYDEEEDEEAEWTCAAFVRALAAQKSTLTELSLTRPTPDHERMFIGPRIDLSGFARLRVLRIFELFLVGVEPADQAWRGMPPNLEVLEVFYDDASYQGIRFFAGHPAEDRRFDEGEEQEGDGDGEEDVDLEEWWKWLWLRALLAEQGMGRFPALKTVRIYTTESEPESRYGWSRKQSMRLWKLPRCIRESARQAAVHVEVWLGADRSPGK</sequence>
<dbReference type="RefSeq" id="XP_070896123.1">
    <property type="nucleotide sequence ID" value="XM_071041082.1"/>
</dbReference>
<dbReference type="GeneID" id="98156246"/>
<name>A0ABR4JWL6_9EURO</name>
<keyword evidence="2" id="KW-1185">Reference proteome</keyword>
<organism evidence="1 2">
    <name type="scientific">Aspergillus pseudodeflectus</name>
    <dbReference type="NCBI Taxonomy" id="176178"/>
    <lineage>
        <taxon>Eukaryota</taxon>
        <taxon>Fungi</taxon>
        <taxon>Dikarya</taxon>
        <taxon>Ascomycota</taxon>
        <taxon>Pezizomycotina</taxon>
        <taxon>Eurotiomycetes</taxon>
        <taxon>Eurotiomycetidae</taxon>
        <taxon>Eurotiales</taxon>
        <taxon>Aspergillaceae</taxon>
        <taxon>Aspergillus</taxon>
        <taxon>Aspergillus subgen. Nidulantes</taxon>
    </lineage>
</organism>
<protein>
    <submittedName>
        <fullName evidence="1">Uncharacterized protein</fullName>
    </submittedName>
</protein>
<accession>A0ABR4JWL6</accession>
<dbReference type="Proteomes" id="UP001610444">
    <property type="component" value="Unassembled WGS sequence"/>
</dbReference>
<gene>
    <name evidence="1" type="ORF">BJX68DRAFT_242987</name>
</gene>